<dbReference type="EMBL" id="RDQH01000330">
    <property type="protein sequence ID" value="RXI01349.1"/>
    <property type="molecule type" value="Genomic_DNA"/>
</dbReference>
<keyword evidence="3" id="KW-1185">Reference proteome</keyword>
<protein>
    <submittedName>
        <fullName evidence="2">Uncharacterized protein</fullName>
    </submittedName>
</protein>
<feature type="region of interest" description="Disordered" evidence="1">
    <location>
        <begin position="23"/>
        <end position="49"/>
    </location>
</feature>
<evidence type="ECO:0000313" key="3">
    <source>
        <dbReference type="Proteomes" id="UP000290289"/>
    </source>
</evidence>
<feature type="compositionally biased region" description="Basic and acidic residues" evidence="1">
    <location>
        <begin position="84"/>
        <end position="102"/>
    </location>
</feature>
<evidence type="ECO:0000313" key="2">
    <source>
        <dbReference type="EMBL" id="RXI01349.1"/>
    </source>
</evidence>
<proteinExistence type="predicted"/>
<dbReference type="AlphaFoldDB" id="A0A498JZL0"/>
<sequence length="224" mass="25305">MEELQWRNRASTNWLSCISPKQTPETLSLFPSYNGGTGLQRPPRSEVQELNPTLSLVEEEERSNKWKYFLENVEKSSQSCSPENSDKEELQVEATEQKEKTVSESGEEGNDKKVVPSAQGSRFTQGLGEPYPIYGEAAPNEEGNDTISKKTASDVSPERDPEKELKLSEQTETSEVQTWTLIRSSLSSIENMMSIRVRKGRNMKDEQIIVDKDHLPFIEEATSS</sequence>
<name>A0A498JZL0_MALDO</name>
<accession>A0A498JZL0</accession>
<gene>
    <name evidence="2" type="ORF">DVH24_001583</name>
</gene>
<dbReference type="STRING" id="3750.A0A498JZL0"/>
<dbReference type="Proteomes" id="UP000290289">
    <property type="component" value="Chromosome 4"/>
</dbReference>
<reference evidence="2 3" key="1">
    <citation type="submission" date="2018-10" db="EMBL/GenBank/DDBJ databases">
        <title>A high-quality apple genome assembly.</title>
        <authorList>
            <person name="Hu J."/>
        </authorList>
    </citation>
    <scope>NUCLEOTIDE SEQUENCE [LARGE SCALE GENOMIC DNA]</scope>
    <source>
        <strain evidence="3">cv. HFTH1</strain>
        <tissue evidence="2">Young leaf</tissue>
    </source>
</reference>
<evidence type="ECO:0000256" key="1">
    <source>
        <dbReference type="SAM" id="MobiDB-lite"/>
    </source>
</evidence>
<comment type="caution">
    <text evidence="2">The sequence shown here is derived from an EMBL/GenBank/DDBJ whole genome shotgun (WGS) entry which is preliminary data.</text>
</comment>
<organism evidence="2 3">
    <name type="scientific">Malus domestica</name>
    <name type="common">Apple</name>
    <name type="synonym">Pyrus malus</name>
    <dbReference type="NCBI Taxonomy" id="3750"/>
    <lineage>
        <taxon>Eukaryota</taxon>
        <taxon>Viridiplantae</taxon>
        <taxon>Streptophyta</taxon>
        <taxon>Embryophyta</taxon>
        <taxon>Tracheophyta</taxon>
        <taxon>Spermatophyta</taxon>
        <taxon>Magnoliopsida</taxon>
        <taxon>eudicotyledons</taxon>
        <taxon>Gunneridae</taxon>
        <taxon>Pentapetalae</taxon>
        <taxon>rosids</taxon>
        <taxon>fabids</taxon>
        <taxon>Rosales</taxon>
        <taxon>Rosaceae</taxon>
        <taxon>Amygdaloideae</taxon>
        <taxon>Maleae</taxon>
        <taxon>Malus</taxon>
    </lineage>
</organism>
<feature type="region of interest" description="Disordered" evidence="1">
    <location>
        <begin position="74"/>
        <end position="175"/>
    </location>
</feature>
<feature type="compositionally biased region" description="Basic and acidic residues" evidence="1">
    <location>
        <begin position="147"/>
        <end position="169"/>
    </location>
</feature>